<comment type="similarity">
    <text evidence="3">Belongs to the 4HPPD family.</text>
</comment>
<dbReference type="EC" id="1.13.11.27" evidence="4"/>
<accession>A0A9W6ZPM2</accession>
<feature type="non-terminal residue" evidence="10">
    <location>
        <position position="1"/>
    </location>
</feature>
<evidence type="ECO:0000313" key="11">
    <source>
        <dbReference type="Proteomes" id="UP001165082"/>
    </source>
</evidence>
<keyword evidence="5" id="KW-0677">Repeat</keyword>
<evidence type="ECO:0000256" key="3">
    <source>
        <dbReference type="ARBA" id="ARBA00005877"/>
    </source>
</evidence>
<dbReference type="EMBL" id="BRXZ01002170">
    <property type="protein sequence ID" value="GMH56071.1"/>
    <property type="molecule type" value="Genomic_DNA"/>
</dbReference>
<proteinExistence type="inferred from homology"/>
<name>A0A9W6ZPM2_9STRA</name>
<keyword evidence="8" id="KW-0585">Phenylalanine catabolism</keyword>
<dbReference type="Proteomes" id="UP001165082">
    <property type="component" value="Unassembled WGS sequence"/>
</dbReference>
<dbReference type="GO" id="GO:0006559">
    <property type="term" value="P:L-phenylalanine catabolic process"/>
    <property type="evidence" value="ECO:0007669"/>
    <property type="project" value="UniProtKB-KW"/>
</dbReference>
<comment type="caution">
    <text evidence="10">The sequence shown here is derived from an EMBL/GenBank/DDBJ whole genome shotgun (WGS) entry which is preliminary data.</text>
</comment>
<evidence type="ECO:0000256" key="4">
    <source>
        <dbReference type="ARBA" id="ARBA00013222"/>
    </source>
</evidence>
<feature type="domain" description="VOC" evidence="9">
    <location>
        <begin position="132"/>
        <end position="306"/>
    </location>
</feature>
<evidence type="ECO:0000256" key="5">
    <source>
        <dbReference type="ARBA" id="ARBA00022737"/>
    </source>
</evidence>
<dbReference type="AlphaFoldDB" id="A0A9W6ZPM2"/>
<dbReference type="GO" id="GO:0003868">
    <property type="term" value="F:4-hydroxyphenylpyruvate dioxygenase activity"/>
    <property type="evidence" value="ECO:0007669"/>
    <property type="project" value="UniProtKB-EC"/>
</dbReference>
<dbReference type="Pfam" id="PF00903">
    <property type="entry name" value="Glyoxalase"/>
    <property type="match status" value="1"/>
</dbReference>
<protein>
    <recommendedName>
        <fullName evidence="4">4-hydroxyphenylpyruvate dioxygenase</fullName>
        <ecNumber evidence="4">1.13.11.27</ecNumber>
    </recommendedName>
</protein>
<dbReference type="SUPFAM" id="SSF54593">
    <property type="entry name" value="Glyoxalase/Bleomycin resistance protein/Dihydroxybiphenyl dioxygenase"/>
    <property type="match status" value="1"/>
</dbReference>
<gene>
    <name evidence="10" type="ORF">TrRE_jg2240</name>
</gene>
<dbReference type="GO" id="GO:0006572">
    <property type="term" value="P:L-tyrosine catabolic process"/>
    <property type="evidence" value="ECO:0007669"/>
    <property type="project" value="UniProtKB-KW"/>
</dbReference>
<dbReference type="OrthoDB" id="414569at2759"/>
<dbReference type="Gene3D" id="3.10.180.10">
    <property type="entry name" value="2,3-Dihydroxybiphenyl 1,2-Dioxygenase, domain 1"/>
    <property type="match status" value="1"/>
</dbReference>
<comment type="cofactor">
    <cofactor evidence="1">
        <name>Fe cation</name>
        <dbReference type="ChEBI" id="CHEBI:24875"/>
    </cofactor>
</comment>
<evidence type="ECO:0000256" key="6">
    <source>
        <dbReference type="ARBA" id="ARBA00022878"/>
    </source>
</evidence>
<dbReference type="PANTHER" id="PTHR11959:SF1">
    <property type="entry name" value="4-HYDROXYPHENYLPYRUVATE DIOXYGENASE"/>
    <property type="match status" value="1"/>
</dbReference>
<evidence type="ECO:0000256" key="1">
    <source>
        <dbReference type="ARBA" id="ARBA00001962"/>
    </source>
</evidence>
<keyword evidence="6" id="KW-0828">Tyrosine catabolism</keyword>
<sequence length="333" mass="35863">MKSSFSHVKINHTTPDWPKTFAKRFLFSETKVTPKTSILQCGSLRILTSHDVSSPHPEPWVSEIGVTVPELGPIISEFTDASTPFEVFSPSTTAPDQFDLESGVKSQIYGSVSLSFNTLPPPSPLPPFNVLAYDHIVGNVECMSSAASSLRSRSWPSSSLGPLLDFAHFTAAEVGTSSSGLNSVVLRPSPLGAAASGVLLPLNEPVDGEETQSQITTYLKHNGGEGVQHLAIRCGDVVKHVEELRGNGVTFVDSPGEGYYDVVWEEKARGRIGEEEFGRMRRCGVLVDVENMGEEDEGVLLQIFTKPLGEEPTLFLEFIERRGCGAGGGGGDK</sequence>
<dbReference type="InterPro" id="IPR005956">
    <property type="entry name" value="4OHPhenylPyrv_dOase"/>
</dbReference>
<keyword evidence="11" id="KW-1185">Reference proteome</keyword>
<dbReference type="PANTHER" id="PTHR11959">
    <property type="entry name" value="4-HYDROXYPHENYLPYRUVATE DIOXYGENASE"/>
    <property type="match status" value="1"/>
</dbReference>
<evidence type="ECO:0000256" key="8">
    <source>
        <dbReference type="ARBA" id="ARBA00023232"/>
    </source>
</evidence>
<comment type="pathway">
    <text evidence="2">Amino-acid degradation; L-phenylalanine degradation; acetoacetate and fumarate from L-phenylalanine: step 3/6.</text>
</comment>
<reference evidence="10" key="1">
    <citation type="submission" date="2022-07" db="EMBL/GenBank/DDBJ databases">
        <title>Genome analysis of Parmales, a sister group of diatoms, reveals the evolutionary specialization of diatoms from phago-mixotrophs to photoautotrophs.</title>
        <authorList>
            <person name="Ban H."/>
            <person name="Sato S."/>
            <person name="Yoshikawa S."/>
            <person name="Kazumasa Y."/>
            <person name="Nakamura Y."/>
            <person name="Ichinomiya M."/>
            <person name="Saitoh K."/>
            <person name="Sato N."/>
            <person name="Blanc-Mathieu R."/>
            <person name="Endo H."/>
            <person name="Kuwata A."/>
            <person name="Ogata H."/>
        </authorList>
    </citation>
    <scope>NUCLEOTIDE SEQUENCE</scope>
</reference>
<evidence type="ECO:0000259" key="9">
    <source>
        <dbReference type="PROSITE" id="PS51819"/>
    </source>
</evidence>
<dbReference type="InterPro" id="IPR004360">
    <property type="entry name" value="Glyas_Fos-R_dOase_dom"/>
</dbReference>
<keyword evidence="7" id="KW-0408">Iron</keyword>
<dbReference type="InterPro" id="IPR037523">
    <property type="entry name" value="VOC_core"/>
</dbReference>
<evidence type="ECO:0000256" key="2">
    <source>
        <dbReference type="ARBA" id="ARBA00005162"/>
    </source>
</evidence>
<evidence type="ECO:0000313" key="10">
    <source>
        <dbReference type="EMBL" id="GMH56071.1"/>
    </source>
</evidence>
<evidence type="ECO:0000256" key="7">
    <source>
        <dbReference type="ARBA" id="ARBA00023004"/>
    </source>
</evidence>
<dbReference type="InterPro" id="IPR029068">
    <property type="entry name" value="Glyas_Bleomycin-R_OHBP_Dase"/>
</dbReference>
<organism evidence="10 11">
    <name type="scientific">Triparma retinervis</name>
    <dbReference type="NCBI Taxonomy" id="2557542"/>
    <lineage>
        <taxon>Eukaryota</taxon>
        <taxon>Sar</taxon>
        <taxon>Stramenopiles</taxon>
        <taxon>Ochrophyta</taxon>
        <taxon>Bolidophyceae</taxon>
        <taxon>Parmales</taxon>
        <taxon>Triparmaceae</taxon>
        <taxon>Triparma</taxon>
    </lineage>
</organism>
<dbReference type="PROSITE" id="PS51819">
    <property type="entry name" value="VOC"/>
    <property type="match status" value="1"/>
</dbReference>